<keyword evidence="11" id="KW-1185">Reference proteome</keyword>
<comment type="function">
    <text evidence="7">Member of a perinuclear network that controls recombination at multiple loci to maintain genome stability. Required for rDNA repeat stability.</text>
</comment>
<keyword evidence="6 9" id="KW-0472">Membrane</keyword>
<dbReference type="InterPro" id="IPR018819">
    <property type="entry name" value="Nur1/Mug154"/>
</dbReference>
<evidence type="ECO:0000256" key="9">
    <source>
        <dbReference type="SAM" id="Phobius"/>
    </source>
</evidence>
<comment type="subcellular location">
    <subcellularLocation>
        <location evidence="1">Nucleus membrane</location>
        <topology evidence="1">Multi-pass membrane protein</topology>
    </subcellularLocation>
</comment>
<evidence type="ECO:0000256" key="7">
    <source>
        <dbReference type="ARBA" id="ARBA00024979"/>
    </source>
</evidence>
<keyword evidence="4 9" id="KW-0812">Transmembrane</keyword>
<feature type="compositionally biased region" description="Low complexity" evidence="8">
    <location>
        <begin position="378"/>
        <end position="390"/>
    </location>
</feature>
<name>A0ABP0ZS25_9ASCO</name>
<gene>
    <name evidence="10" type="ORF">LODBEIA_P51730</name>
</gene>
<comment type="similarity">
    <text evidence="2">Belongs to the NUR1 family.</text>
</comment>
<reference evidence="10 11" key="1">
    <citation type="submission" date="2024-03" db="EMBL/GenBank/DDBJ databases">
        <authorList>
            <person name="Brejova B."/>
        </authorList>
    </citation>
    <scope>NUCLEOTIDE SEQUENCE [LARGE SCALE GENOMIC DNA]</scope>
    <source>
        <strain evidence="10 11">CBS 14171</strain>
    </source>
</reference>
<feature type="region of interest" description="Disordered" evidence="8">
    <location>
        <begin position="346"/>
        <end position="541"/>
    </location>
</feature>
<feature type="compositionally biased region" description="Low complexity" evidence="8">
    <location>
        <begin position="507"/>
        <end position="521"/>
    </location>
</feature>
<evidence type="ECO:0000256" key="3">
    <source>
        <dbReference type="ARBA" id="ARBA00018310"/>
    </source>
</evidence>
<feature type="compositionally biased region" description="Polar residues" evidence="8">
    <location>
        <begin position="442"/>
        <end position="452"/>
    </location>
</feature>
<evidence type="ECO:0000313" key="11">
    <source>
        <dbReference type="Proteomes" id="UP001497383"/>
    </source>
</evidence>
<evidence type="ECO:0000256" key="1">
    <source>
        <dbReference type="ARBA" id="ARBA00004232"/>
    </source>
</evidence>
<protein>
    <recommendedName>
        <fullName evidence="3">Nuclear rim protein 1</fullName>
    </recommendedName>
</protein>
<dbReference type="Proteomes" id="UP001497383">
    <property type="component" value="Chromosome 6"/>
</dbReference>
<organism evidence="10 11">
    <name type="scientific">Lodderomyces beijingensis</name>
    <dbReference type="NCBI Taxonomy" id="1775926"/>
    <lineage>
        <taxon>Eukaryota</taxon>
        <taxon>Fungi</taxon>
        <taxon>Dikarya</taxon>
        <taxon>Ascomycota</taxon>
        <taxon>Saccharomycotina</taxon>
        <taxon>Pichiomycetes</taxon>
        <taxon>Debaryomycetaceae</taxon>
        <taxon>Candida/Lodderomyces clade</taxon>
        <taxon>Lodderomyces</taxon>
    </lineage>
</organism>
<sequence>MAPKRLVRKQSVITKIKAFPFDFYLYLNEIRLSIDWDDYAPTLGLPFGISAIAASVLTQSVLHYYTSINSRSKNALFKSNHVQYESIKNSLVPFDKNVGIKARRFPDFQNDLPTTTTFVWTLNVLQGVIILLSIVNTIWIFTGSRSYQLLYCKHKPKYKSAVHPASQESFLFVTIYFLFKLFSSQSESEGEDEEDAAQDANGTTELNDEEYWELKVWQPSKFCLSIFVGLNPISSYISYNYTSKCSSLSIIILIAMISALNYKLIDSFLNLIDDKQIVYSEMFSEFNNKYVKPKTNILKKDASVDATQGPDSLSSVLVNRKPYTFTKSRAFTTHDAKGHAVTEYVEPPADGENLGQGQGQQASFLPPSPSRVPDPRTSRLSSRFPSRRSSVFNHEPNYSVPPSYPFHPQHHDNHHHYRSSTPYENANIHPDLMRSGPFPRLPQSSEGTTFYPYNNYPARESPSHRCNYSARNSPQRLSPMRPNLEYDRRGSADLYDQHIYHEPSGMRSPSPERSPIYYRSPSPRRPPDFSKQQPPPPGAPR</sequence>
<feature type="compositionally biased region" description="Basic and acidic residues" evidence="8">
    <location>
        <begin position="484"/>
        <end position="501"/>
    </location>
</feature>
<dbReference type="GeneID" id="92210369"/>
<keyword evidence="5 9" id="KW-1133">Transmembrane helix</keyword>
<dbReference type="PANTHER" id="PTHR28293">
    <property type="entry name" value="NUCLEAR RIM PROTEIN 1"/>
    <property type="match status" value="1"/>
</dbReference>
<feature type="transmembrane region" description="Helical" evidence="9">
    <location>
        <begin position="118"/>
        <end position="141"/>
    </location>
</feature>
<accession>A0ABP0ZS25</accession>
<evidence type="ECO:0000256" key="5">
    <source>
        <dbReference type="ARBA" id="ARBA00022989"/>
    </source>
</evidence>
<dbReference type="Pfam" id="PF10332">
    <property type="entry name" value="DUF2418"/>
    <property type="match status" value="1"/>
</dbReference>
<dbReference type="EMBL" id="OZ022410">
    <property type="protein sequence ID" value="CAK9441304.1"/>
    <property type="molecule type" value="Genomic_DNA"/>
</dbReference>
<evidence type="ECO:0000256" key="8">
    <source>
        <dbReference type="SAM" id="MobiDB-lite"/>
    </source>
</evidence>
<evidence type="ECO:0000313" key="10">
    <source>
        <dbReference type="EMBL" id="CAK9441304.1"/>
    </source>
</evidence>
<evidence type="ECO:0000256" key="2">
    <source>
        <dbReference type="ARBA" id="ARBA00007900"/>
    </source>
</evidence>
<proteinExistence type="inferred from homology"/>
<evidence type="ECO:0000256" key="6">
    <source>
        <dbReference type="ARBA" id="ARBA00023136"/>
    </source>
</evidence>
<feature type="compositionally biased region" description="Polar residues" evidence="8">
    <location>
        <begin position="464"/>
        <end position="476"/>
    </location>
</feature>
<dbReference type="RefSeq" id="XP_066832111.1">
    <property type="nucleotide sequence ID" value="XM_066975476.1"/>
</dbReference>
<evidence type="ECO:0000256" key="4">
    <source>
        <dbReference type="ARBA" id="ARBA00022692"/>
    </source>
</evidence>
<dbReference type="PANTHER" id="PTHR28293:SF1">
    <property type="entry name" value="NUCLEAR RIM PROTEIN 1"/>
    <property type="match status" value="1"/>
</dbReference>